<dbReference type="HAMAP" id="MF_01464_B">
    <property type="entry name" value="SecF_B"/>
    <property type="match status" value="1"/>
</dbReference>
<feature type="region of interest" description="Disordered" evidence="10">
    <location>
        <begin position="323"/>
        <end position="383"/>
    </location>
</feature>
<reference evidence="12" key="1">
    <citation type="submission" date="2022-10" db="EMBL/GenBank/DDBJ databases">
        <title>Whole-Genome Sequencing of Brachybacterium huguangmaarense BRM-3, Isolated from Betula schmidtii.</title>
        <authorList>
            <person name="Haam D."/>
        </authorList>
    </citation>
    <scope>NUCLEOTIDE SEQUENCE</scope>
    <source>
        <strain evidence="12">BRM-3</strain>
    </source>
</reference>
<feature type="transmembrane region" description="Helical" evidence="9">
    <location>
        <begin position="143"/>
        <end position="162"/>
    </location>
</feature>
<comment type="subcellular location">
    <subcellularLocation>
        <location evidence="1 9">Cell membrane</location>
        <topology evidence="1 9">Multi-pass membrane protein</topology>
    </subcellularLocation>
</comment>
<name>A0ABY6G014_9MICO</name>
<dbReference type="Proteomes" id="UP001164305">
    <property type="component" value="Chromosome"/>
</dbReference>
<feature type="compositionally biased region" description="Basic residues" evidence="10">
    <location>
        <begin position="373"/>
        <end position="383"/>
    </location>
</feature>
<feature type="domain" description="Protein export membrane protein SecD/SecF C-terminal" evidence="11">
    <location>
        <begin position="118"/>
        <end position="306"/>
    </location>
</feature>
<keyword evidence="13" id="KW-1185">Reference proteome</keyword>
<feature type="transmembrane region" description="Helical" evidence="9">
    <location>
        <begin position="253"/>
        <end position="272"/>
    </location>
</feature>
<comment type="subunit">
    <text evidence="9">Forms a complex with SecD. Part of the essential Sec protein translocation apparatus which comprises SecA, SecYEG and auxiliary proteins SecDF. Other proteins may also be involved.</text>
</comment>
<keyword evidence="2 9" id="KW-0813">Transport</keyword>
<evidence type="ECO:0000313" key="12">
    <source>
        <dbReference type="EMBL" id="UYG16525.1"/>
    </source>
</evidence>
<dbReference type="NCBIfam" id="TIGR00966">
    <property type="entry name" value="transloc_SecF"/>
    <property type="match status" value="1"/>
</dbReference>
<keyword evidence="6 9" id="KW-1133">Transmembrane helix</keyword>
<evidence type="ECO:0000256" key="3">
    <source>
        <dbReference type="ARBA" id="ARBA00022475"/>
    </source>
</evidence>
<keyword evidence="8 9" id="KW-0472">Membrane</keyword>
<evidence type="ECO:0000256" key="5">
    <source>
        <dbReference type="ARBA" id="ARBA00022927"/>
    </source>
</evidence>
<organism evidence="12 13">
    <name type="scientific">Brachybacterium huguangmaarense</name>
    <dbReference type="NCBI Taxonomy" id="1652028"/>
    <lineage>
        <taxon>Bacteria</taxon>
        <taxon>Bacillati</taxon>
        <taxon>Actinomycetota</taxon>
        <taxon>Actinomycetes</taxon>
        <taxon>Micrococcales</taxon>
        <taxon>Dermabacteraceae</taxon>
        <taxon>Brachybacterium</taxon>
    </lineage>
</organism>
<dbReference type="InterPro" id="IPR022645">
    <property type="entry name" value="SecD/SecF_bac"/>
</dbReference>
<dbReference type="SUPFAM" id="SSF82866">
    <property type="entry name" value="Multidrug efflux transporter AcrB transmembrane domain"/>
    <property type="match status" value="1"/>
</dbReference>
<dbReference type="PRINTS" id="PR01755">
    <property type="entry name" value="SECFTRNLCASE"/>
</dbReference>
<evidence type="ECO:0000256" key="1">
    <source>
        <dbReference type="ARBA" id="ARBA00004651"/>
    </source>
</evidence>
<dbReference type="InterPro" id="IPR022813">
    <property type="entry name" value="SecD/SecF_arch_bac"/>
</dbReference>
<dbReference type="EMBL" id="CP107020">
    <property type="protein sequence ID" value="UYG16525.1"/>
    <property type="molecule type" value="Genomic_DNA"/>
</dbReference>
<dbReference type="Pfam" id="PF02355">
    <property type="entry name" value="SecD_SecF_C"/>
    <property type="match status" value="1"/>
</dbReference>
<dbReference type="PANTHER" id="PTHR30081:SF8">
    <property type="entry name" value="PROTEIN TRANSLOCASE SUBUNIT SECF"/>
    <property type="match status" value="1"/>
</dbReference>
<dbReference type="InterPro" id="IPR005665">
    <property type="entry name" value="SecF_bac"/>
</dbReference>
<accession>A0ABY6G014</accession>
<evidence type="ECO:0000313" key="13">
    <source>
        <dbReference type="Proteomes" id="UP001164305"/>
    </source>
</evidence>
<feature type="transmembrane region" description="Helical" evidence="9">
    <location>
        <begin position="195"/>
        <end position="216"/>
    </location>
</feature>
<dbReference type="RefSeq" id="WP_263593738.1">
    <property type="nucleotide sequence ID" value="NZ_CP107020.1"/>
</dbReference>
<evidence type="ECO:0000256" key="2">
    <source>
        <dbReference type="ARBA" id="ARBA00022448"/>
    </source>
</evidence>
<comment type="similarity">
    <text evidence="9">Belongs to the SecD/SecF family. SecF subfamily.</text>
</comment>
<feature type="transmembrane region" description="Helical" evidence="9">
    <location>
        <begin position="278"/>
        <end position="297"/>
    </location>
</feature>
<evidence type="ECO:0000256" key="6">
    <source>
        <dbReference type="ARBA" id="ARBA00022989"/>
    </source>
</evidence>
<keyword evidence="7 9" id="KW-0811">Translocation</keyword>
<proteinExistence type="inferred from homology"/>
<evidence type="ECO:0000256" key="4">
    <source>
        <dbReference type="ARBA" id="ARBA00022692"/>
    </source>
</evidence>
<evidence type="ECO:0000256" key="8">
    <source>
        <dbReference type="ARBA" id="ARBA00023136"/>
    </source>
</evidence>
<feature type="compositionally biased region" description="Pro residues" evidence="10">
    <location>
        <begin position="330"/>
        <end position="340"/>
    </location>
</feature>
<evidence type="ECO:0000259" key="11">
    <source>
        <dbReference type="Pfam" id="PF02355"/>
    </source>
</evidence>
<feature type="transmembrane region" description="Helical" evidence="9">
    <location>
        <begin position="169"/>
        <end position="189"/>
    </location>
</feature>
<evidence type="ECO:0000256" key="9">
    <source>
        <dbReference type="HAMAP-Rule" id="MF_01464"/>
    </source>
</evidence>
<comment type="function">
    <text evidence="9">Part of the Sec protein translocase complex. Interacts with the SecYEG preprotein conducting channel. SecDF uses the proton motive force (PMF) to complete protein translocation after the ATP-dependent function of SecA.</text>
</comment>
<gene>
    <name evidence="9 12" type="primary">secF</name>
    <name evidence="12" type="ORF">BRM3_13080</name>
</gene>
<keyword evidence="5 9" id="KW-0653">Protein transport</keyword>
<dbReference type="Gene3D" id="1.20.1640.10">
    <property type="entry name" value="Multidrug efflux transporter AcrB transmembrane domain"/>
    <property type="match status" value="1"/>
</dbReference>
<sequence length="383" mass="40273">MSSSFSSFGNDLHTGARSYPLIRRRRTFYLISAIVLIVLGTIAVLRGPNPGIEFVGGSEFQISGVQTTDQDHARDVVREHVPDNEPKISVIGSSALRVQTEQLSSDETTALAEDLATAYGVPASDVSSSFIGPTWGSDVTFTALRAVVVFLVLVGTVMALYFRNLKASLAALIALVHDMLLTAVVYVAVGFEITPATVIGFLTILGYSIYDTVVVFDKVRENTADLSAGTLTYEESVELAANQTLVRSINTSVVALLPVGSILVIGAFVLGAGTLKDIALALFVGILAGTYSSIFLAPGILTDLRRREGAIVAHDAEIARARAASAAAPEPEPVAAPAPGAPEAADESAADRGTAPDAPSTSTGRSGAPARVQPRRTTRRRRH</sequence>
<evidence type="ECO:0000256" key="10">
    <source>
        <dbReference type="SAM" id="MobiDB-lite"/>
    </source>
</evidence>
<dbReference type="InterPro" id="IPR048634">
    <property type="entry name" value="SecD_SecF_C"/>
</dbReference>
<keyword evidence="3 9" id="KW-1003">Cell membrane</keyword>
<feature type="transmembrane region" description="Helical" evidence="9">
    <location>
        <begin position="27"/>
        <end position="45"/>
    </location>
</feature>
<keyword evidence="4 9" id="KW-0812">Transmembrane</keyword>
<evidence type="ECO:0000256" key="7">
    <source>
        <dbReference type="ARBA" id="ARBA00023010"/>
    </source>
</evidence>
<protein>
    <recommendedName>
        <fullName evidence="9">Protein-export membrane protein SecF</fullName>
    </recommendedName>
</protein>
<dbReference type="PANTHER" id="PTHR30081">
    <property type="entry name" value="PROTEIN-EXPORT MEMBRANE PROTEIN SEC"/>
    <property type="match status" value="1"/>
</dbReference>